<dbReference type="EMBL" id="JXLP01000014">
    <property type="protein sequence ID" value="KIL77452.1"/>
    <property type="molecule type" value="Genomic_DNA"/>
</dbReference>
<evidence type="ECO:0000256" key="1">
    <source>
        <dbReference type="SAM" id="Phobius"/>
    </source>
</evidence>
<gene>
    <name evidence="2" type="ORF">SD77_1438</name>
</gene>
<dbReference type="RefSeq" id="WP_041098796.1">
    <property type="nucleotide sequence ID" value="NZ_BSSZ01000008.1"/>
</dbReference>
<comment type="caution">
    <text evidence="2">The sequence shown here is derived from an EMBL/GenBank/DDBJ whole genome shotgun (WGS) entry which is preliminary data.</text>
</comment>
<feature type="transmembrane region" description="Helical" evidence="1">
    <location>
        <begin position="48"/>
        <end position="65"/>
    </location>
</feature>
<keyword evidence="3" id="KW-1185">Reference proteome</keyword>
<name>A0ABR5ARR8_BACBA</name>
<keyword evidence="1" id="KW-1133">Transmembrane helix</keyword>
<dbReference type="GeneID" id="92778098"/>
<keyword evidence="1" id="KW-0472">Membrane</keyword>
<accession>A0ABR5ARR8</accession>
<evidence type="ECO:0000313" key="2">
    <source>
        <dbReference type="EMBL" id="KIL77452.1"/>
    </source>
</evidence>
<reference evidence="2 3" key="1">
    <citation type="submission" date="2015-01" db="EMBL/GenBank/DDBJ databases">
        <title>Genome Assembly of Bacillus badius MTCC 1458.</title>
        <authorList>
            <person name="Verma A."/>
            <person name="Khatri I."/>
            <person name="Mual P."/>
            <person name="Subramanian S."/>
            <person name="Krishnamurthi S."/>
        </authorList>
    </citation>
    <scope>NUCLEOTIDE SEQUENCE [LARGE SCALE GENOMIC DNA]</scope>
    <source>
        <strain evidence="2 3">MTCC 1458</strain>
    </source>
</reference>
<protein>
    <submittedName>
        <fullName evidence="2">Uncharacterized protein</fullName>
    </submittedName>
</protein>
<proteinExistence type="predicted"/>
<dbReference type="Proteomes" id="UP000031982">
    <property type="component" value="Unassembled WGS sequence"/>
</dbReference>
<keyword evidence="1" id="KW-0812">Transmembrane</keyword>
<sequence length="66" mass="7580">MKKESMIEKNMASADTFVKSLYTDLHDRIQSYEQEEANADKMRISHTIPELAIIGAISVFLLFVIF</sequence>
<organism evidence="2 3">
    <name type="scientific">Bacillus badius</name>
    <dbReference type="NCBI Taxonomy" id="1455"/>
    <lineage>
        <taxon>Bacteria</taxon>
        <taxon>Bacillati</taxon>
        <taxon>Bacillota</taxon>
        <taxon>Bacilli</taxon>
        <taxon>Bacillales</taxon>
        <taxon>Bacillaceae</taxon>
        <taxon>Pseudobacillus</taxon>
    </lineage>
</organism>
<evidence type="ECO:0000313" key="3">
    <source>
        <dbReference type="Proteomes" id="UP000031982"/>
    </source>
</evidence>